<organism evidence="1">
    <name type="scientific">candidate division WOR-3 bacterium</name>
    <dbReference type="NCBI Taxonomy" id="2052148"/>
    <lineage>
        <taxon>Bacteria</taxon>
        <taxon>Bacteria division WOR-3</taxon>
    </lineage>
</organism>
<evidence type="ECO:0008006" key="2">
    <source>
        <dbReference type="Google" id="ProtNLM"/>
    </source>
</evidence>
<protein>
    <recommendedName>
        <fullName evidence="2">VCBS repeat-containing protein</fullName>
    </recommendedName>
</protein>
<evidence type="ECO:0000313" key="1">
    <source>
        <dbReference type="EMBL" id="HGD13148.1"/>
    </source>
</evidence>
<gene>
    <name evidence="1" type="ORF">ENX16_03620</name>
</gene>
<name>A0A7V3PTJ4_UNCW3</name>
<dbReference type="EMBL" id="DTMZ01000081">
    <property type="protein sequence ID" value="HGD13148.1"/>
    <property type="molecule type" value="Genomic_DNA"/>
</dbReference>
<accession>A0A7V3PTJ4</accession>
<reference evidence="1" key="1">
    <citation type="journal article" date="2020" name="mSystems">
        <title>Genome- and Community-Level Interaction Insights into Carbon Utilization and Element Cycling Functions of Hydrothermarchaeota in Hydrothermal Sediment.</title>
        <authorList>
            <person name="Zhou Z."/>
            <person name="Liu Y."/>
            <person name="Xu W."/>
            <person name="Pan J."/>
            <person name="Luo Z.H."/>
            <person name="Li M."/>
        </authorList>
    </citation>
    <scope>NUCLEOTIDE SEQUENCE [LARGE SCALE GENOMIC DNA]</scope>
    <source>
        <strain evidence="1">SpSt-914</strain>
    </source>
</reference>
<sequence>MAMIWLISISLVLSPVVNLGRCPVDSVVEISASNFISRDSFQVLVKEKVGVWRCSFAETGTAVLPVPIYRLALLNQTSRGFQVCWQSGLFSGKAGLKMNLVPGAWAVGDFDNDSLAEVLQFEAGCVKLLNFDFGEVRQDSFFYQNGVVFDAVGTDIDRNGVVEVFTLEQVRDSTGSKQAVRVWELSDTGLICRGKPVFLPESLGLSFSFAGSARLEDYPGEVVIVVGEYGILKPSRYYAVYAGSPDSFVLTGIPFPWEEWFSKEQVLAAGRLNPFNVGDTLVAYGYFVPGSGVGSGLNFAALQDGEWRVLRPQVSLAGFSGLWCRVGENWLNLRQGVFYLYTEVPFLWR</sequence>
<comment type="caution">
    <text evidence="1">The sequence shown here is derived from an EMBL/GenBank/DDBJ whole genome shotgun (WGS) entry which is preliminary data.</text>
</comment>
<dbReference type="AlphaFoldDB" id="A0A7V3PTJ4"/>
<proteinExistence type="predicted"/>